<name>A0A200QDV9_MACCD</name>
<evidence type="ECO:0000256" key="2">
    <source>
        <dbReference type="ARBA" id="ARBA00005982"/>
    </source>
</evidence>
<dbReference type="GO" id="GO:0016020">
    <property type="term" value="C:membrane"/>
    <property type="evidence" value="ECO:0007669"/>
    <property type="project" value="UniProtKB-SubCell"/>
</dbReference>
<dbReference type="InterPro" id="IPR036259">
    <property type="entry name" value="MFS_trans_sf"/>
</dbReference>
<feature type="transmembrane region" description="Helical" evidence="6">
    <location>
        <begin position="376"/>
        <end position="393"/>
    </location>
</feature>
<dbReference type="Gene3D" id="1.20.1250.20">
    <property type="entry name" value="MFS general substrate transporter like domains"/>
    <property type="match status" value="1"/>
</dbReference>
<reference evidence="7 8" key="1">
    <citation type="journal article" date="2017" name="Mol. Plant">
        <title>The Genome of Medicinal Plant Macleaya cordata Provides New Insights into Benzylisoquinoline Alkaloids Metabolism.</title>
        <authorList>
            <person name="Liu X."/>
            <person name="Liu Y."/>
            <person name="Huang P."/>
            <person name="Ma Y."/>
            <person name="Qing Z."/>
            <person name="Tang Q."/>
            <person name="Cao H."/>
            <person name="Cheng P."/>
            <person name="Zheng Y."/>
            <person name="Yuan Z."/>
            <person name="Zhou Y."/>
            <person name="Liu J."/>
            <person name="Tang Z."/>
            <person name="Zhuo Y."/>
            <person name="Zhang Y."/>
            <person name="Yu L."/>
            <person name="Huang J."/>
            <person name="Yang P."/>
            <person name="Peng Q."/>
            <person name="Zhang J."/>
            <person name="Jiang W."/>
            <person name="Zhang Z."/>
            <person name="Lin K."/>
            <person name="Ro D.K."/>
            <person name="Chen X."/>
            <person name="Xiong X."/>
            <person name="Shang Y."/>
            <person name="Huang S."/>
            <person name="Zeng J."/>
        </authorList>
    </citation>
    <scope>NUCLEOTIDE SEQUENCE [LARGE SCALE GENOMIC DNA]</scope>
    <source>
        <strain evidence="8">cv. BLH2017</strain>
        <tissue evidence="7">Root</tissue>
    </source>
</reference>
<keyword evidence="5 6" id="KW-0472">Membrane</keyword>
<dbReference type="InterPro" id="IPR000109">
    <property type="entry name" value="POT_fam"/>
</dbReference>
<feature type="transmembrane region" description="Helical" evidence="6">
    <location>
        <begin position="95"/>
        <end position="114"/>
    </location>
</feature>
<evidence type="ECO:0000256" key="5">
    <source>
        <dbReference type="ARBA" id="ARBA00023136"/>
    </source>
</evidence>
<comment type="caution">
    <text evidence="7">The sequence shown here is derived from an EMBL/GenBank/DDBJ whole genome shotgun (WGS) entry which is preliminary data.</text>
</comment>
<protein>
    <submittedName>
        <fullName evidence="7">Proton-dependent oligopeptide transporter family</fullName>
    </submittedName>
</protein>
<dbReference type="AlphaFoldDB" id="A0A200QDV9"/>
<evidence type="ECO:0000256" key="4">
    <source>
        <dbReference type="ARBA" id="ARBA00022989"/>
    </source>
</evidence>
<feature type="transmembrane region" description="Helical" evidence="6">
    <location>
        <begin position="290"/>
        <end position="310"/>
    </location>
</feature>
<dbReference type="OrthoDB" id="8904098at2759"/>
<comment type="similarity">
    <text evidence="2">Belongs to the major facilitator superfamily. Proton-dependent oligopeptide transporter (POT/PTR) (TC 2.A.17) family.</text>
</comment>
<feature type="transmembrane region" description="Helical" evidence="6">
    <location>
        <begin position="413"/>
        <end position="437"/>
    </location>
</feature>
<keyword evidence="3 6" id="KW-0812">Transmembrane</keyword>
<feature type="transmembrane region" description="Helical" evidence="6">
    <location>
        <begin position="25"/>
        <end position="45"/>
    </location>
</feature>
<evidence type="ECO:0000313" key="7">
    <source>
        <dbReference type="EMBL" id="OVA08669.1"/>
    </source>
</evidence>
<feature type="transmembrane region" description="Helical" evidence="6">
    <location>
        <begin position="449"/>
        <end position="473"/>
    </location>
</feature>
<dbReference type="EMBL" id="MVGT01002309">
    <property type="protein sequence ID" value="OVA08669.1"/>
    <property type="molecule type" value="Genomic_DNA"/>
</dbReference>
<organism evidence="7 8">
    <name type="scientific">Macleaya cordata</name>
    <name type="common">Five-seeded plume-poppy</name>
    <name type="synonym">Bocconia cordata</name>
    <dbReference type="NCBI Taxonomy" id="56857"/>
    <lineage>
        <taxon>Eukaryota</taxon>
        <taxon>Viridiplantae</taxon>
        <taxon>Streptophyta</taxon>
        <taxon>Embryophyta</taxon>
        <taxon>Tracheophyta</taxon>
        <taxon>Spermatophyta</taxon>
        <taxon>Magnoliopsida</taxon>
        <taxon>Ranunculales</taxon>
        <taxon>Papaveraceae</taxon>
        <taxon>Papaveroideae</taxon>
        <taxon>Macleaya</taxon>
    </lineage>
</organism>
<feature type="transmembrane region" description="Helical" evidence="6">
    <location>
        <begin position="57"/>
        <end position="75"/>
    </location>
</feature>
<evidence type="ECO:0000313" key="8">
    <source>
        <dbReference type="Proteomes" id="UP000195402"/>
    </source>
</evidence>
<dbReference type="InParanoid" id="A0A200QDV9"/>
<comment type="subcellular location">
    <subcellularLocation>
        <location evidence="1">Membrane</location>
        <topology evidence="1">Multi-pass membrane protein</topology>
    </subcellularLocation>
</comment>
<dbReference type="SUPFAM" id="SSF103473">
    <property type="entry name" value="MFS general substrate transporter"/>
    <property type="match status" value="1"/>
</dbReference>
<dbReference type="Proteomes" id="UP000195402">
    <property type="component" value="Unassembled WGS sequence"/>
</dbReference>
<feature type="transmembrane region" description="Helical" evidence="6">
    <location>
        <begin position="161"/>
        <end position="186"/>
    </location>
</feature>
<feature type="transmembrane region" description="Helical" evidence="6">
    <location>
        <begin position="134"/>
        <end position="155"/>
    </location>
</feature>
<proteinExistence type="inferred from homology"/>
<keyword evidence="4 6" id="KW-1133">Transmembrane helix</keyword>
<evidence type="ECO:0000256" key="3">
    <source>
        <dbReference type="ARBA" id="ARBA00022692"/>
    </source>
</evidence>
<dbReference type="PANTHER" id="PTHR11654">
    <property type="entry name" value="OLIGOPEPTIDE TRANSPORTER-RELATED"/>
    <property type="match status" value="1"/>
</dbReference>
<dbReference type="GO" id="GO:0022857">
    <property type="term" value="F:transmembrane transporter activity"/>
    <property type="evidence" value="ECO:0007669"/>
    <property type="project" value="InterPro"/>
</dbReference>
<feature type="transmembrane region" description="Helical" evidence="6">
    <location>
        <begin position="338"/>
        <end position="356"/>
    </location>
</feature>
<gene>
    <name evidence="7" type="ORF">BVC80_1611g20</name>
</gene>
<accession>A0A200QDV9</accession>
<sequence length="516" mass="58093">MVFLSNATNFVSYFSSSMHYPSAQAANMVTNFMGTSFLLTVVGGFISDSFFTRCKTFLLSASIELLGLIMLTIQANNARFRPPMGKTPSHSQAAILYVGLYAMATGVGGIKSSLQAHGADQLDHSNKRLISSFFNWYFFSLCTGGLISCTIMVWVEENKGWQWSFSISVAALSLAILIFSSGFPIYRIRLPSGSPFTRIFKVKLHYHGYLELENFIGTKSIHSRVVYFDCVKIKNCRNTQPYSHCIFVQNCLKFVKRIKKKKNIHVGRFLNKALIDDTISLTQVQETKTFLGLLPIFASTIMMNCCLAQLQTFSVHQGVIMNRKITQNFELPPPSLSIFPLLFMLLSIPLYEHLVVKLVKNVSPRKNSIFPPLKRIGLGLALASGSMAFAAMVEVKRRNYVVKDNVSLSIFWLGFQFLLLGVSDMLTLGGMLEFFYSEAPQSMRSMCTALAWCSTSMGYFISSVLVTVTNSVSRRAGNEWLGGNDLNHNRLDLFYTVLCVLNFLNLLNYMYWAKRY</sequence>
<keyword evidence="8" id="KW-1185">Reference proteome</keyword>
<dbReference type="OMA" id="ISAFFNW"/>
<evidence type="ECO:0000256" key="1">
    <source>
        <dbReference type="ARBA" id="ARBA00004141"/>
    </source>
</evidence>
<dbReference type="Pfam" id="PF00854">
    <property type="entry name" value="PTR2"/>
    <property type="match status" value="1"/>
</dbReference>
<evidence type="ECO:0000256" key="6">
    <source>
        <dbReference type="SAM" id="Phobius"/>
    </source>
</evidence>
<feature type="transmembrane region" description="Helical" evidence="6">
    <location>
        <begin position="493"/>
        <end position="512"/>
    </location>
</feature>